<dbReference type="InterPro" id="IPR044053">
    <property type="entry name" value="AsaB-like"/>
</dbReference>
<dbReference type="OrthoDB" id="412788at2759"/>
<reference evidence="3" key="1">
    <citation type="submission" date="2019-04" db="EMBL/GenBank/DDBJ databases">
        <title>Friends and foes A comparative genomics studyof 23 Aspergillus species from section Flavi.</title>
        <authorList>
            <consortium name="DOE Joint Genome Institute"/>
            <person name="Kjaerbolling I."/>
            <person name="Vesth T."/>
            <person name="Frisvad J.C."/>
            <person name="Nybo J.L."/>
            <person name="Theobald S."/>
            <person name="Kildgaard S."/>
            <person name="Isbrandt T."/>
            <person name="Kuo A."/>
            <person name="Sato A."/>
            <person name="Lyhne E.K."/>
            <person name="Kogle M.E."/>
            <person name="Wiebenga A."/>
            <person name="Kun R.S."/>
            <person name="Lubbers R.J."/>
            <person name="Makela M.R."/>
            <person name="Barry K."/>
            <person name="Chovatia M."/>
            <person name="Clum A."/>
            <person name="Daum C."/>
            <person name="Haridas S."/>
            <person name="He G."/>
            <person name="LaButti K."/>
            <person name="Lipzen A."/>
            <person name="Mondo S."/>
            <person name="Riley R."/>
            <person name="Salamov A."/>
            <person name="Simmons B.A."/>
            <person name="Magnuson J.K."/>
            <person name="Henrissat B."/>
            <person name="Mortensen U.H."/>
            <person name="Larsen T.O."/>
            <person name="Devries R.P."/>
            <person name="Grigoriev I.V."/>
            <person name="Machida M."/>
            <person name="Baker S.E."/>
            <person name="Andersen M.R."/>
        </authorList>
    </citation>
    <scope>NUCLEOTIDE SEQUENCE [LARGE SCALE GENOMIC DNA]</scope>
    <source>
        <strain evidence="3">CBS 553.77</strain>
    </source>
</reference>
<accession>A0A5N6ZEN0</accession>
<evidence type="ECO:0000313" key="3">
    <source>
        <dbReference type="Proteomes" id="UP000327118"/>
    </source>
</evidence>
<dbReference type="PANTHER" id="PTHR34598:SF1">
    <property type="entry name" value="PUTATIVE (AFU_ORTHOLOGUE AFUA_3G13140)-RELATED"/>
    <property type="match status" value="1"/>
</dbReference>
<evidence type="ECO:0000313" key="2">
    <source>
        <dbReference type="EMBL" id="KAE8356121.1"/>
    </source>
</evidence>
<gene>
    <name evidence="2" type="ORF">BDV28DRAFT_145466</name>
</gene>
<organism evidence="2 3">
    <name type="scientific">Aspergillus coremiiformis</name>
    <dbReference type="NCBI Taxonomy" id="138285"/>
    <lineage>
        <taxon>Eukaryota</taxon>
        <taxon>Fungi</taxon>
        <taxon>Dikarya</taxon>
        <taxon>Ascomycota</taxon>
        <taxon>Pezizomycotina</taxon>
        <taxon>Eurotiomycetes</taxon>
        <taxon>Eurotiomycetidae</taxon>
        <taxon>Eurotiales</taxon>
        <taxon>Aspergillaceae</taxon>
        <taxon>Aspergillus</taxon>
        <taxon>Aspergillus subgen. Circumdati</taxon>
    </lineage>
</organism>
<evidence type="ECO:0000256" key="1">
    <source>
        <dbReference type="ARBA" id="ARBA00023604"/>
    </source>
</evidence>
<proteinExistence type="inferred from homology"/>
<sequence>MTITSTMTASTSNIPRGPVEVELNFFEPPTDGGQPIQYAEEPPAGEPAANYHRPVIQVTLTDIRGQESQYNLDDHAFQCLPGALSGIPDEIFLSDDQIKATFYPKVEQLLLDHVEGAHRVVIFHHAVRMDRHNSPTHCKPLLAVHADQTAQASAAYVRSHIPDPTDAAALLGGRYRIINVWKPLNGPVESSPLAFASGNSVDASDCFPIELRLASYTSETVGVRYNPGQKWMYWSGMENEDSLLLKCSDSKHDVPFQVPHSAFADPRSPPGAKPRESIEVRALVFG</sequence>
<dbReference type="GO" id="GO:0016491">
    <property type="term" value="F:oxidoreductase activity"/>
    <property type="evidence" value="ECO:0007669"/>
    <property type="project" value="InterPro"/>
</dbReference>
<dbReference type="AlphaFoldDB" id="A0A5N6ZEN0"/>
<name>A0A5N6ZEN0_9EURO</name>
<evidence type="ECO:0008006" key="4">
    <source>
        <dbReference type="Google" id="ProtNLM"/>
    </source>
</evidence>
<dbReference type="Proteomes" id="UP000327118">
    <property type="component" value="Unassembled WGS sequence"/>
</dbReference>
<dbReference type="EMBL" id="ML739042">
    <property type="protein sequence ID" value="KAE8356121.1"/>
    <property type="molecule type" value="Genomic_DNA"/>
</dbReference>
<dbReference type="PANTHER" id="PTHR34598">
    <property type="entry name" value="BLL6449 PROTEIN"/>
    <property type="match status" value="1"/>
</dbReference>
<protein>
    <recommendedName>
        <fullName evidence="4">Methyltransferase</fullName>
    </recommendedName>
</protein>
<keyword evidence="3" id="KW-1185">Reference proteome</keyword>
<comment type="similarity">
    <text evidence="1">Belongs to the asaB hydroxylase/desaturase family.</text>
</comment>
<dbReference type="NCBIfam" id="NF041278">
    <property type="entry name" value="CmcJ_NvfI_EfuI"/>
    <property type="match status" value="1"/>
</dbReference>